<dbReference type="RefSeq" id="WP_282538191.1">
    <property type="nucleotide sequence ID" value="NZ_JASCIS010000035.1"/>
</dbReference>
<accession>A0ABT6T3W8</accession>
<keyword evidence="1" id="KW-0472">Membrane</keyword>
<dbReference type="InterPro" id="IPR046001">
    <property type="entry name" value="DUF5957"/>
</dbReference>
<dbReference type="EMBL" id="JASCIS010000035">
    <property type="protein sequence ID" value="MDI3422330.1"/>
    <property type="molecule type" value="Genomic_DNA"/>
</dbReference>
<protein>
    <submittedName>
        <fullName evidence="2">DUF5957 family protein</fullName>
    </submittedName>
</protein>
<proteinExistence type="predicted"/>
<name>A0ABT6T3W8_9ACTN</name>
<evidence type="ECO:0000313" key="3">
    <source>
        <dbReference type="Proteomes" id="UP001237105"/>
    </source>
</evidence>
<dbReference type="Proteomes" id="UP001237105">
    <property type="component" value="Unassembled WGS sequence"/>
</dbReference>
<comment type="caution">
    <text evidence="2">The sequence shown here is derived from an EMBL/GenBank/DDBJ whole genome shotgun (WGS) entry which is preliminary data.</text>
</comment>
<sequence>MKYVLGVLGGLFGGFFAGELVAAAIGATARLAFDADMPFALKLMPLYLAVAGAIGTPLVLTRRAGTPRPDRTDSPYGN</sequence>
<keyword evidence="1" id="KW-0812">Transmembrane</keyword>
<keyword evidence="1" id="KW-1133">Transmembrane helix</keyword>
<reference evidence="2 3" key="1">
    <citation type="submission" date="2023-05" db="EMBL/GenBank/DDBJ databases">
        <title>Draft genome sequence of Streptomyces sp. B-S-A12 isolated from a cave soil in Thailand.</title>
        <authorList>
            <person name="Chamroensaksri N."/>
            <person name="Muangham S."/>
        </authorList>
    </citation>
    <scope>NUCLEOTIDE SEQUENCE [LARGE SCALE GENOMIC DNA]</scope>
    <source>
        <strain evidence="2 3">B-S-A12</strain>
    </source>
</reference>
<keyword evidence="3" id="KW-1185">Reference proteome</keyword>
<organism evidence="2 3">
    <name type="scientific">Streptomyces luteolus</name>
    <dbReference type="NCBI Taxonomy" id="3043615"/>
    <lineage>
        <taxon>Bacteria</taxon>
        <taxon>Bacillati</taxon>
        <taxon>Actinomycetota</taxon>
        <taxon>Actinomycetes</taxon>
        <taxon>Kitasatosporales</taxon>
        <taxon>Streptomycetaceae</taxon>
        <taxon>Streptomyces</taxon>
    </lineage>
</organism>
<feature type="transmembrane region" description="Helical" evidence="1">
    <location>
        <begin position="39"/>
        <end position="61"/>
    </location>
</feature>
<dbReference type="Pfam" id="PF19382">
    <property type="entry name" value="DUF5957"/>
    <property type="match status" value="1"/>
</dbReference>
<evidence type="ECO:0000313" key="2">
    <source>
        <dbReference type="EMBL" id="MDI3422330.1"/>
    </source>
</evidence>
<gene>
    <name evidence="2" type="ORF">QIT00_27945</name>
</gene>
<evidence type="ECO:0000256" key="1">
    <source>
        <dbReference type="SAM" id="Phobius"/>
    </source>
</evidence>